<feature type="region of interest" description="Disordered" evidence="1">
    <location>
        <begin position="20"/>
        <end position="68"/>
    </location>
</feature>
<dbReference type="EMBL" id="JBCEZU010000013">
    <property type="protein sequence ID" value="KAK9539711.1"/>
    <property type="molecule type" value="Genomic_DNA"/>
</dbReference>
<protein>
    <submittedName>
        <fullName evidence="2">Uncharacterized protein</fullName>
    </submittedName>
</protein>
<gene>
    <name evidence="2" type="ORF">VZT92_002213</name>
</gene>
<dbReference type="AlphaFoldDB" id="A0AAW1G044"/>
<evidence type="ECO:0000313" key="2">
    <source>
        <dbReference type="EMBL" id="KAK9539711.1"/>
    </source>
</evidence>
<proteinExistence type="predicted"/>
<accession>A0AAW1G044</accession>
<keyword evidence="3" id="KW-1185">Reference proteome</keyword>
<evidence type="ECO:0000256" key="1">
    <source>
        <dbReference type="SAM" id="MobiDB-lite"/>
    </source>
</evidence>
<comment type="caution">
    <text evidence="2">The sequence shown here is derived from an EMBL/GenBank/DDBJ whole genome shotgun (WGS) entry which is preliminary data.</text>
</comment>
<reference evidence="2 3" key="1">
    <citation type="journal article" date="2024" name="Genome Biol. Evol.">
        <title>Chromosome-level genome assembly of the viviparous eelpout Zoarces viviparus.</title>
        <authorList>
            <person name="Fuhrmann N."/>
            <person name="Brasseur M.V."/>
            <person name="Bakowski C.E."/>
            <person name="Podsiadlowski L."/>
            <person name="Prost S."/>
            <person name="Krehenwinkel H."/>
            <person name="Mayer C."/>
        </authorList>
    </citation>
    <scope>NUCLEOTIDE SEQUENCE [LARGE SCALE GENOMIC DNA]</scope>
    <source>
        <strain evidence="2">NO-MEL_2022_Ind0_liver</strain>
    </source>
</reference>
<feature type="compositionally biased region" description="Basic and acidic residues" evidence="1">
    <location>
        <begin position="49"/>
        <end position="68"/>
    </location>
</feature>
<sequence length="68" mass="7691">MFTGIQDAYTLYLYYASPQEERARGAESGAPGDGEEEERVKELLLQNRPRLDKLLTSKTDEKNQLGAE</sequence>
<dbReference type="Proteomes" id="UP001488805">
    <property type="component" value="Unassembled WGS sequence"/>
</dbReference>
<name>A0AAW1G044_ZOAVI</name>
<evidence type="ECO:0000313" key="3">
    <source>
        <dbReference type="Proteomes" id="UP001488805"/>
    </source>
</evidence>
<organism evidence="2 3">
    <name type="scientific">Zoarces viviparus</name>
    <name type="common">Viviparous eelpout</name>
    <name type="synonym">Blennius viviparus</name>
    <dbReference type="NCBI Taxonomy" id="48416"/>
    <lineage>
        <taxon>Eukaryota</taxon>
        <taxon>Metazoa</taxon>
        <taxon>Chordata</taxon>
        <taxon>Craniata</taxon>
        <taxon>Vertebrata</taxon>
        <taxon>Euteleostomi</taxon>
        <taxon>Actinopterygii</taxon>
        <taxon>Neopterygii</taxon>
        <taxon>Teleostei</taxon>
        <taxon>Neoteleostei</taxon>
        <taxon>Acanthomorphata</taxon>
        <taxon>Eupercaria</taxon>
        <taxon>Perciformes</taxon>
        <taxon>Cottioidei</taxon>
        <taxon>Zoarcales</taxon>
        <taxon>Zoarcidae</taxon>
        <taxon>Zoarcinae</taxon>
        <taxon>Zoarces</taxon>
    </lineage>
</organism>